<name>A0A166HTS3_9MICO</name>
<dbReference type="PATRIC" id="fig|1671680.3.peg.1835"/>
<dbReference type="Proteomes" id="UP000076717">
    <property type="component" value="Unassembled WGS sequence"/>
</dbReference>
<organism evidence="2 4">
    <name type="scientific">Rathayibacter tanaceti</name>
    <dbReference type="NCBI Taxonomy" id="1671680"/>
    <lineage>
        <taxon>Bacteria</taxon>
        <taxon>Bacillati</taxon>
        <taxon>Actinomycetota</taxon>
        <taxon>Actinomycetes</taxon>
        <taxon>Micrococcales</taxon>
        <taxon>Microbacteriaceae</taxon>
        <taxon>Rathayibacter</taxon>
    </lineage>
</organism>
<dbReference type="AlphaFoldDB" id="A0A166HTS3"/>
<dbReference type="Proteomes" id="UP000465031">
    <property type="component" value="Chromosome"/>
</dbReference>
<evidence type="ECO:0000313" key="4">
    <source>
        <dbReference type="Proteomes" id="UP000076717"/>
    </source>
</evidence>
<dbReference type="OrthoDB" id="5241047at2"/>
<dbReference type="Pfam" id="PF13289">
    <property type="entry name" value="SIR2_2"/>
    <property type="match status" value="1"/>
</dbReference>
<protein>
    <submittedName>
        <fullName evidence="2">Uncharacterized protein</fullName>
    </submittedName>
</protein>
<evidence type="ECO:0000313" key="3">
    <source>
        <dbReference type="EMBL" id="QHC56195.1"/>
    </source>
</evidence>
<feature type="compositionally biased region" description="Polar residues" evidence="1">
    <location>
        <begin position="1"/>
        <end position="14"/>
    </location>
</feature>
<reference evidence="3" key="3">
    <citation type="submission" date="2019-12" db="EMBL/GenBank/DDBJ databases">
        <title>Complete and Draft Genome Sequences of New Strains and Members of Some Known Species of the Genus Rathayibacter isolated from Plants.</title>
        <authorList>
            <person name="Tarlachkov S.V."/>
            <person name="Starodumova I.P."/>
            <person name="Dorofeeva L.V."/>
            <person name="Prisyazhnaya N.V."/>
            <person name="Leyn S.A."/>
            <person name="Zlamal J.E."/>
            <person name="Elane M.L."/>
            <person name="Osterman A.L."/>
            <person name="Nadler S.A."/>
            <person name="Subbotin S.A."/>
            <person name="Evtushenko L.I."/>
        </authorList>
    </citation>
    <scope>NUCLEOTIDE SEQUENCE</scope>
    <source>
        <strain evidence="3">VKM Ac-2761</strain>
    </source>
</reference>
<dbReference type="EMBL" id="LIIN01000052">
    <property type="protein sequence ID" value="KZX21141.1"/>
    <property type="molecule type" value="Genomic_DNA"/>
</dbReference>
<dbReference type="RefSeq" id="WP_082845117.1">
    <property type="nucleotide sequence ID" value="NZ_CP047186.1"/>
</dbReference>
<evidence type="ECO:0000313" key="5">
    <source>
        <dbReference type="Proteomes" id="UP000465031"/>
    </source>
</evidence>
<keyword evidence="4" id="KW-1185">Reference proteome</keyword>
<evidence type="ECO:0000256" key="1">
    <source>
        <dbReference type="SAM" id="MobiDB-lite"/>
    </source>
</evidence>
<accession>A0A166HTS3</accession>
<dbReference type="EMBL" id="CP047186">
    <property type="protein sequence ID" value="QHC56195.1"/>
    <property type="molecule type" value="Genomic_DNA"/>
</dbReference>
<reference evidence="5" key="2">
    <citation type="submission" date="2019-12" db="EMBL/GenBank/DDBJ databases">
        <title>Complete and draft genome sequences of new strains and members of some known species of the genus Rathayibacter isolated from plants.</title>
        <authorList>
            <person name="Tarlachkov S.V."/>
            <person name="Starodumova I.P."/>
            <person name="Dorofeeva L.V."/>
            <person name="Prisyazhnaya N.V."/>
            <person name="Leyn S."/>
            <person name="Zlamal J."/>
            <person name="Elan M."/>
            <person name="Osterman A.L."/>
            <person name="Nadler S."/>
            <person name="Subbotin S.A."/>
            <person name="Evtushenko L.I."/>
        </authorList>
    </citation>
    <scope>NUCLEOTIDE SEQUENCE [LARGE SCALE GENOMIC DNA]</scope>
    <source>
        <strain evidence="5">VKM Ac-2761</strain>
    </source>
</reference>
<reference evidence="2 4" key="1">
    <citation type="submission" date="2015-08" db="EMBL/GenBank/DDBJ databases">
        <title>Draft Genome Sequence of Rathayibacter sp. Strain VKM Ac-2596 Isolated from Leaf Gall Induced by Plant-Parasitic Nematodes.</title>
        <authorList>
            <person name="Vasilenko O.V."/>
            <person name="Starodumova I.P."/>
            <person name="Tarlachkov S.V."/>
            <person name="Dorofeeva L.V."/>
            <person name="Evtushenko L.I."/>
        </authorList>
    </citation>
    <scope>NUCLEOTIDE SEQUENCE [LARGE SCALE GENOMIC DNA]</scope>
    <source>
        <strain evidence="2 4">VKM Ac-2596</strain>
    </source>
</reference>
<feature type="region of interest" description="Disordered" evidence="1">
    <location>
        <begin position="1"/>
        <end position="22"/>
    </location>
</feature>
<sequence length="573" mass="63834">MSSDEGQPSDSDTTPAHALPDPIARVMPENERELADVLATALSAEHNALPYLFVGSGVSRRYLGLPDWEGLLRLFAEDVGENFNYHLASADGDYPKAASSVAAAFHPHWWKEAKYADQVDAHQDEAKLHKDGAIKVAIAQYVIDHQDLISGRPGVDDAALAAEVELLQDVVVDGVITTNYDSLTDQLFPGFTAYVGQEELMFSDAQFIAETYKIHGSATRPQSLILTADDYQEFSDRNHYLAAKLLTIFAEHPVIFVGYSLNDLYLGEILGNIATAVGPERLAALGSRIYFVEWNNDSSFVPTIETANLERGGHRLPITRLETHSFSWIWTALRQLERPFPAGVLRELRKHVFDLVTHPDPGDSREIVRAIPIDAEDAAGVRVVFGVGHFSEKDLEDLSSISARSLTRSDLERDVLGIRERMLDAESVLTYGIPDQIRPSSTSILPVHKYLFEAGRMASVDGPVNYGGLSPVVQQLAERPLNVAEERFQREMQGRYATPRAVMDSGFTLYFRLECLVLLEEEGLDLDEFRDVLIEFYGSEHFAKHVSYFRKALSRYDRLRARANLFSSTAGDA</sequence>
<gene>
    <name evidence="2" type="ORF">ACH61_01723</name>
    <name evidence="3" type="ORF">GSU10_11505</name>
</gene>
<evidence type="ECO:0000313" key="2">
    <source>
        <dbReference type="EMBL" id="KZX21141.1"/>
    </source>
</evidence>
<dbReference type="KEGG" id="rte:GSU10_11505"/>
<proteinExistence type="predicted"/>